<comment type="similarity">
    <text evidence="1">Belongs to the protein kinase superfamily. CK1 Ser/Thr protein kinase family. Casein kinase I subfamily.</text>
</comment>
<feature type="domain" description="DUF7477" evidence="3">
    <location>
        <begin position="725"/>
        <end position="787"/>
    </location>
</feature>
<dbReference type="EMBL" id="PYDT01000010">
    <property type="protein sequence ID" value="THU45981.1"/>
    <property type="molecule type" value="Genomic_DNA"/>
</dbReference>
<feature type="region of interest" description="Disordered" evidence="2">
    <location>
        <begin position="1"/>
        <end position="34"/>
    </location>
</feature>
<dbReference type="InterPro" id="IPR050235">
    <property type="entry name" value="CK1_Ser-Thr_kinase"/>
</dbReference>
<feature type="region of interest" description="Disordered" evidence="2">
    <location>
        <begin position="772"/>
        <end position="791"/>
    </location>
</feature>
<dbReference type="AlphaFoldDB" id="A0A4S8ID12"/>
<accession>A0A4S8ID12</accession>
<organism evidence="4 5">
    <name type="scientific">Musa balbisiana</name>
    <name type="common">Banana</name>
    <dbReference type="NCBI Taxonomy" id="52838"/>
    <lineage>
        <taxon>Eukaryota</taxon>
        <taxon>Viridiplantae</taxon>
        <taxon>Streptophyta</taxon>
        <taxon>Embryophyta</taxon>
        <taxon>Tracheophyta</taxon>
        <taxon>Spermatophyta</taxon>
        <taxon>Magnoliopsida</taxon>
        <taxon>Liliopsida</taxon>
        <taxon>Zingiberales</taxon>
        <taxon>Musaceae</taxon>
        <taxon>Musa</taxon>
    </lineage>
</organism>
<evidence type="ECO:0000259" key="3">
    <source>
        <dbReference type="Pfam" id="PF24289"/>
    </source>
</evidence>
<proteinExistence type="inferred from homology"/>
<feature type="compositionally biased region" description="Basic and acidic residues" evidence="2">
    <location>
        <begin position="777"/>
        <end position="791"/>
    </location>
</feature>
<evidence type="ECO:0000256" key="1">
    <source>
        <dbReference type="ARBA" id="ARBA00005926"/>
    </source>
</evidence>
<dbReference type="STRING" id="52838.A0A4S8ID12"/>
<dbReference type="Pfam" id="PF24289">
    <property type="entry name" value="DUF7477"/>
    <property type="match status" value="2"/>
</dbReference>
<gene>
    <name evidence="4" type="ORF">C4D60_Mb09t00110</name>
</gene>
<feature type="domain" description="DUF7477" evidence="3">
    <location>
        <begin position="579"/>
        <end position="681"/>
    </location>
</feature>
<dbReference type="PANTHER" id="PTHR11909">
    <property type="entry name" value="CASEIN KINASE-RELATED"/>
    <property type="match status" value="1"/>
</dbReference>
<dbReference type="SUPFAM" id="SSF56112">
    <property type="entry name" value="Protein kinase-like (PK-like)"/>
    <property type="match status" value="1"/>
</dbReference>
<dbReference type="Proteomes" id="UP000317650">
    <property type="component" value="Chromosome 9"/>
</dbReference>
<dbReference type="InterPro" id="IPR011009">
    <property type="entry name" value="Kinase-like_dom_sf"/>
</dbReference>
<evidence type="ECO:0000313" key="4">
    <source>
        <dbReference type="EMBL" id="THU45981.1"/>
    </source>
</evidence>
<name>A0A4S8ID12_MUSBA</name>
<keyword evidence="5" id="KW-1185">Reference proteome</keyword>
<protein>
    <recommendedName>
        <fullName evidence="3">DUF7477 domain-containing protein</fullName>
    </recommendedName>
</protein>
<evidence type="ECO:0000313" key="5">
    <source>
        <dbReference type="Proteomes" id="UP000317650"/>
    </source>
</evidence>
<sequence>MPERAQANPLDQAESPSTKRRRSAMQQQLVDYKPPLTRAAKRREEVLLADDLIEGGGLGTEENQEEIRELPGREVAPLAVAKHQLEASGEDTICLMDYKPPLTRVAKRREEILLVEDREEGGGFGVENQEEIWELPVCEFVPLAVVRANLVVHGERPSTSRKRGVRNHLLMDYKLLFMRAAKQREEILLTEGCVDEGGFGVEEKQEEIWEVPAQANPVVHGEKLSTSRMWAVRKHLLMDYKPPMTRAAKRREEILLVEGCVEGGGFGVEENQEEIRELPVCEFAPLALARDLSPNDVLRGHEQANRVVHGERSSTSRRQAVRKQQLMHYKRPLTRAAKWREETLPALGRIKVQVSDSPVYIMEKKLGREGFGQVYVGPILHTDENNRTIGSSPVEVAVKFECRGSKGCKYGPPYEWQVYELWICWDEICGMHGVTTRSPTKWTDSSTSLHVQYDQRPDVFRGTVCYASVHAHLARTASRSDDLEALAYSLMFLLRGRLPWQGYHEDNKRYLVCKKKMAISPADLCFLCPQAFKQFLKYAVNLKFDEEPNYAKCISLFDGISLNPDIRPIKADGVEKLMHQVGQKRGHLMMEEEDDKQSKKKLRFGMPATQWISVYNAWRPMNQRYHYSVADMMIAQYITIGKRDGLFVSCVASCLNRWAIVMDSVTGFTAQVYELSEQFLPDVCSIHNNLAKLVSSFRLGGSRKSGLRGFTSLPLRQLEIDEQLSCFSDQVIELDFLYPKEGLHRRWGNCYRTTATTAATSDQAAFPAVLRSSVPGRKPDNKTQECMADRI</sequence>
<dbReference type="Gene3D" id="1.10.510.10">
    <property type="entry name" value="Transferase(Phosphotransferase) domain 1"/>
    <property type="match status" value="1"/>
</dbReference>
<dbReference type="Gene3D" id="3.30.200.20">
    <property type="entry name" value="Phosphorylase Kinase, domain 1"/>
    <property type="match status" value="1"/>
</dbReference>
<dbReference type="InterPro" id="IPR055900">
    <property type="entry name" value="DUF7477"/>
</dbReference>
<reference evidence="4 5" key="1">
    <citation type="journal article" date="2019" name="Nat. Plants">
        <title>Genome sequencing of Musa balbisiana reveals subgenome evolution and function divergence in polyploid bananas.</title>
        <authorList>
            <person name="Yao X."/>
        </authorList>
    </citation>
    <scope>NUCLEOTIDE SEQUENCE [LARGE SCALE GENOMIC DNA]</scope>
    <source>
        <strain evidence="5">cv. DH-PKW</strain>
        <tissue evidence="4">Leaves</tissue>
    </source>
</reference>
<evidence type="ECO:0000256" key="2">
    <source>
        <dbReference type="SAM" id="MobiDB-lite"/>
    </source>
</evidence>
<comment type="caution">
    <text evidence="4">The sequence shown here is derived from an EMBL/GenBank/DDBJ whole genome shotgun (WGS) entry which is preliminary data.</text>
</comment>